<feature type="domain" description="Peptidase M12A" evidence="9">
    <location>
        <begin position="113"/>
        <end position="189"/>
    </location>
</feature>
<keyword evidence="11" id="KW-1185">Reference proteome</keyword>
<dbReference type="PANTHER" id="PTHR10127">
    <property type="entry name" value="DISCOIDIN, CUB, EGF, LAMININ , AND ZINC METALLOPROTEASE DOMAIN CONTAINING"/>
    <property type="match status" value="1"/>
</dbReference>
<evidence type="ECO:0000256" key="8">
    <source>
        <dbReference type="RuleBase" id="RU361183"/>
    </source>
</evidence>
<keyword evidence="1 7" id="KW-0645">Protease</keyword>
<feature type="active site" evidence="7">
    <location>
        <position position="136"/>
    </location>
</feature>
<evidence type="ECO:0000313" key="11">
    <source>
        <dbReference type="Proteomes" id="UP000267096"/>
    </source>
</evidence>
<reference evidence="12" key="1">
    <citation type="submission" date="2017-02" db="UniProtKB">
        <authorList>
            <consortium name="WormBaseParasite"/>
        </authorList>
    </citation>
    <scope>IDENTIFICATION</scope>
</reference>
<reference evidence="10 11" key="2">
    <citation type="submission" date="2018-11" db="EMBL/GenBank/DDBJ databases">
        <authorList>
            <consortium name="Pathogen Informatics"/>
        </authorList>
    </citation>
    <scope>NUCLEOTIDE SEQUENCE [LARGE SCALE GENOMIC DNA]</scope>
</reference>
<keyword evidence="2 7" id="KW-0479">Metal-binding</keyword>
<evidence type="ECO:0000313" key="12">
    <source>
        <dbReference type="WBParaSite" id="ASIM_0001502901-mRNA-1"/>
    </source>
</evidence>
<dbReference type="Proteomes" id="UP000267096">
    <property type="component" value="Unassembled WGS sequence"/>
</dbReference>
<dbReference type="GO" id="GO:0006508">
    <property type="term" value="P:proteolysis"/>
    <property type="evidence" value="ECO:0007669"/>
    <property type="project" value="UniProtKB-KW"/>
</dbReference>
<evidence type="ECO:0000256" key="5">
    <source>
        <dbReference type="ARBA" id="ARBA00023049"/>
    </source>
</evidence>
<gene>
    <name evidence="10" type="ORF">ASIM_LOCUS14439</name>
</gene>
<evidence type="ECO:0000256" key="4">
    <source>
        <dbReference type="ARBA" id="ARBA00022833"/>
    </source>
</evidence>
<protein>
    <recommendedName>
        <fullName evidence="8">Metalloendopeptidase</fullName>
        <ecNumber evidence="8">3.4.24.-</ecNumber>
    </recommendedName>
</protein>
<dbReference type="PANTHER" id="PTHR10127:SF780">
    <property type="entry name" value="METALLOENDOPEPTIDASE"/>
    <property type="match status" value="1"/>
</dbReference>
<feature type="binding site" evidence="7">
    <location>
        <position position="145"/>
    </location>
    <ligand>
        <name>Zn(2+)</name>
        <dbReference type="ChEBI" id="CHEBI:29105"/>
        <note>catalytic</note>
    </ligand>
</feature>
<feature type="binding site" evidence="7">
    <location>
        <position position="139"/>
    </location>
    <ligand>
        <name>Zn(2+)</name>
        <dbReference type="ChEBI" id="CHEBI:29105"/>
        <note>catalytic</note>
    </ligand>
</feature>
<dbReference type="AlphaFoldDB" id="A0A0M3K299"/>
<keyword evidence="8" id="KW-0732">Signal</keyword>
<evidence type="ECO:0000259" key="9">
    <source>
        <dbReference type="PROSITE" id="PS51864"/>
    </source>
</evidence>
<dbReference type="GO" id="GO:0004222">
    <property type="term" value="F:metalloendopeptidase activity"/>
    <property type="evidence" value="ECO:0007669"/>
    <property type="project" value="UniProtKB-UniRule"/>
</dbReference>
<keyword evidence="3 7" id="KW-0378">Hydrolase</keyword>
<evidence type="ECO:0000256" key="1">
    <source>
        <dbReference type="ARBA" id="ARBA00022670"/>
    </source>
</evidence>
<evidence type="ECO:0000256" key="3">
    <source>
        <dbReference type="ARBA" id="ARBA00022801"/>
    </source>
</evidence>
<keyword evidence="5 7" id="KW-0482">Metalloprotease</keyword>
<evidence type="ECO:0000256" key="6">
    <source>
        <dbReference type="ARBA" id="ARBA00023157"/>
    </source>
</evidence>
<comment type="caution">
    <text evidence="7">Lacks conserved residue(s) required for the propagation of feature annotation.</text>
</comment>
<dbReference type="SMART" id="SM00235">
    <property type="entry name" value="ZnMc"/>
    <property type="match status" value="1"/>
</dbReference>
<organism evidence="12">
    <name type="scientific">Anisakis simplex</name>
    <name type="common">Herring worm</name>
    <dbReference type="NCBI Taxonomy" id="6269"/>
    <lineage>
        <taxon>Eukaryota</taxon>
        <taxon>Metazoa</taxon>
        <taxon>Ecdysozoa</taxon>
        <taxon>Nematoda</taxon>
        <taxon>Chromadorea</taxon>
        <taxon>Rhabditida</taxon>
        <taxon>Spirurina</taxon>
        <taxon>Ascaridomorpha</taxon>
        <taxon>Ascaridoidea</taxon>
        <taxon>Anisakidae</taxon>
        <taxon>Anisakis</taxon>
        <taxon>Anisakis simplex complex</taxon>
    </lineage>
</organism>
<evidence type="ECO:0000256" key="2">
    <source>
        <dbReference type="ARBA" id="ARBA00022723"/>
    </source>
</evidence>
<name>A0A0M3K299_ANISI</name>
<proteinExistence type="predicted"/>
<dbReference type="InterPro" id="IPR024079">
    <property type="entry name" value="MetalloPept_cat_dom_sf"/>
</dbReference>
<dbReference type="EC" id="3.4.24.-" evidence="8"/>
<dbReference type="EMBL" id="UYRR01031757">
    <property type="protein sequence ID" value="VDK52431.1"/>
    <property type="molecule type" value="Genomic_DNA"/>
</dbReference>
<comment type="cofactor">
    <cofactor evidence="7 8">
        <name>Zn(2+)</name>
        <dbReference type="ChEBI" id="CHEBI:29105"/>
    </cofactor>
    <text evidence="7 8">Binds 1 zinc ion per subunit.</text>
</comment>
<dbReference type="Gene3D" id="3.40.390.10">
    <property type="entry name" value="Collagenase (Catalytic Domain)"/>
    <property type="match status" value="1"/>
</dbReference>
<accession>A0A0M3K299</accession>
<evidence type="ECO:0000256" key="7">
    <source>
        <dbReference type="PROSITE-ProRule" id="PRU01211"/>
    </source>
</evidence>
<dbReference type="Pfam" id="PF01400">
    <property type="entry name" value="Astacin"/>
    <property type="match status" value="1"/>
</dbReference>
<dbReference type="InterPro" id="IPR001506">
    <property type="entry name" value="Peptidase_M12A"/>
</dbReference>
<feature type="chain" id="PRO_5043073132" description="Metalloendopeptidase" evidence="8">
    <location>
        <begin position="25"/>
        <end position="189"/>
    </location>
</feature>
<dbReference type="PRINTS" id="PR00480">
    <property type="entry name" value="ASTACIN"/>
</dbReference>
<dbReference type="WBParaSite" id="ASIM_0001502901-mRNA-1">
    <property type="protein sequence ID" value="ASIM_0001502901-mRNA-1"/>
    <property type="gene ID" value="ASIM_0001502901"/>
</dbReference>
<evidence type="ECO:0000313" key="10">
    <source>
        <dbReference type="EMBL" id="VDK52431.1"/>
    </source>
</evidence>
<keyword evidence="4 7" id="KW-0862">Zinc</keyword>
<dbReference type="InterPro" id="IPR006026">
    <property type="entry name" value="Peptidase_Metallo"/>
</dbReference>
<dbReference type="SUPFAM" id="SSF55486">
    <property type="entry name" value="Metalloproteases ('zincins'), catalytic domain"/>
    <property type="match status" value="1"/>
</dbReference>
<dbReference type="PROSITE" id="PS51864">
    <property type="entry name" value="ASTACIN"/>
    <property type="match status" value="1"/>
</dbReference>
<keyword evidence="6" id="KW-1015">Disulfide bond</keyword>
<dbReference type="GO" id="GO:0008270">
    <property type="term" value="F:zinc ion binding"/>
    <property type="evidence" value="ECO:0007669"/>
    <property type="project" value="UniProtKB-UniRule"/>
</dbReference>
<feature type="signal peptide" evidence="8">
    <location>
        <begin position="1"/>
        <end position="24"/>
    </location>
</feature>
<dbReference type="OrthoDB" id="5862166at2759"/>
<sequence length="189" mass="21573">MASSSVPMNNVLFFALLFTTLVVAHEEKSSNYFLTDEDFERARSTDFSSAPFNSSVMENPDLFEGDIMDPYVSLKGASPSERENMYKMMDAKFFGNALRDPNALWPKGVVPYMIHGGEQQLSLGNRCGYVGIAEHEMMHAIGFHHEQNRADRDDYVRVLFENINPPMRCEFFLLFKANNSFVEYIIKVA</sequence>
<feature type="binding site" evidence="7">
    <location>
        <position position="135"/>
    </location>
    <ligand>
        <name>Zn(2+)</name>
        <dbReference type="ChEBI" id="CHEBI:29105"/>
        <note>catalytic</note>
    </ligand>
</feature>